<keyword evidence="1" id="KW-0732">Signal</keyword>
<name>A0AA36ARU3_OCTVU</name>
<dbReference type="InterPro" id="IPR001223">
    <property type="entry name" value="Glyco_hydro18_cat"/>
</dbReference>
<dbReference type="SUPFAM" id="SSF54556">
    <property type="entry name" value="Chitinase insertion domain"/>
    <property type="match status" value="1"/>
</dbReference>
<dbReference type="EMBL" id="OX597817">
    <property type="protein sequence ID" value="CAI9721113.1"/>
    <property type="molecule type" value="Genomic_DNA"/>
</dbReference>
<evidence type="ECO:0000256" key="1">
    <source>
        <dbReference type="ARBA" id="ARBA00022729"/>
    </source>
</evidence>
<sequence length="357" mass="40579">MAHLFEAPQPKILGYYVYQRNLLQAKDIDPFLCTHIVFAHAEVRNGELSMTRGEDVKPYRQLATLKEKNPKLKILLSVKEGLFEFIVNYRGNLSGFFKQAIIFLKEYEFDGIELSVNNPKLVDKSSLSIFLLEFHEALLREVRYKNRQKLLMSVSLPSTRTQLMTFDFSILRKVIDFATASTYDLNTAPKKTCYHSPLHTGSGDNKFFTVAGLVDFFIELGLPPSKLLWGLPTYGRSYRLHTVTQHGVKARSEEVGDPGPILRIKGLFTYEEVGMTLRNGAVRVYDERCCVPYLYDGKLWVTFEDPESATEKALYFKDKLAGVAIWNLTLGDPKGKINGTKFPIVQAVKTALLSKDK</sequence>
<dbReference type="SUPFAM" id="SSF51445">
    <property type="entry name" value="(Trans)glycosidases"/>
    <property type="match status" value="1"/>
</dbReference>
<evidence type="ECO:0000256" key="4">
    <source>
        <dbReference type="ARBA" id="ARBA00023295"/>
    </source>
</evidence>
<protein>
    <submittedName>
        <fullName evidence="6">Acidic mammalian chitinase-like</fullName>
    </submittedName>
</protein>
<keyword evidence="3" id="KW-0325">Glycoprotein</keyword>
<dbReference type="PANTHER" id="PTHR11177:SF390">
    <property type="entry name" value="CHITINASE 11"/>
    <property type="match status" value="1"/>
</dbReference>
<dbReference type="GO" id="GO:0005975">
    <property type="term" value="P:carbohydrate metabolic process"/>
    <property type="evidence" value="ECO:0007669"/>
    <property type="project" value="InterPro"/>
</dbReference>
<dbReference type="Gene3D" id="3.20.20.80">
    <property type="entry name" value="Glycosidases"/>
    <property type="match status" value="1"/>
</dbReference>
<proteinExistence type="predicted"/>
<dbReference type="AlphaFoldDB" id="A0AA36ARU3"/>
<accession>A0AA36ARU3</accession>
<evidence type="ECO:0000256" key="2">
    <source>
        <dbReference type="ARBA" id="ARBA00022801"/>
    </source>
</evidence>
<keyword evidence="2" id="KW-0378">Hydrolase</keyword>
<evidence type="ECO:0000256" key="3">
    <source>
        <dbReference type="ARBA" id="ARBA00023180"/>
    </source>
</evidence>
<dbReference type="GO" id="GO:0006032">
    <property type="term" value="P:chitin catabolic process"/>
    <property type="evidence" value="ECO:0007669"/>
    <property type="project" value="TreeGrafter"/>
</dbReference>
<dbReference type="PANTHER" id="PTHR11177">
    <property type="entry name" value="CHITINASE"/>
    <property type="match status" value="1"/>
</dbReference>
<evidence type="ECO:0000313" key="7">
    <source>
        <dbReference type="Proteomes" id="UP001162480"/>
    </source>
</evidence>
<dbReference type="GO" id="GO:0005576">
    <property type="term" value="C:extracellular region"/>
    <property type="evidence" value="ECO:0007669"/>
    <property type="project" value="TreeGrafter"/>
</dbReference>
<reference evidence="6" key="1">
    <citation type="submission" date="2023-08" db="EMBL/GenBank/DDBJ databases">
        <authorList>
            <person name="Alioto T."/>
            <person name="Alioto T."/>
            <person name="Gomez Garrido J."/>
        </authorList>
    </citation>
    <scope>NUCLEOTIDE SEQUENCE</scope>
</reference>
<keyword evidence="7" id="KW-1185">Reference proteome</keyword>
<dbReference type="InterPro" id="IPR029070">
    <property type="entry name" value="Chitinase_insertion_sf"/>
</dbReference>
<dbReference type="FunFam" id="3.10.50.10:FF:000003">
    <property type="entry name" value="Class V chitinase CHIT5b"/>
    <property type="match status" value="1"/>
</dbReference>
<dbReference type="InterPro" id="IPR050314">
    <property type="entry name" value="Glycosyl_Hydrlase_18"/>
</dbReference>
<dbReference type="Proteomes" id="UP001162480">
    <property type="component" value="Chromosome 4"/>
</dbReference>
<dbReference type="InterPro" id="IPR017853">
    <property type="entry name" value="GH"/>
</dbReference>
<keyword evidence="4" id="KW-0326">Glycosidase</keyword>
<dbReference type="GO" id="GO:0008061">
    <property type="term" value="F:chitin binding"/>
    <property type="evidence" value="ECO:0007669"/>
    <property type="project" value="InterPro"/>
</dbReference>
<organism evidence="6 7">
    <name type="scientific">Octopus vulgaris</name>
    <name type="common">Common octopus</name>
    <dbReference type="NCBI Taxonomy" id="6645"/>
    <lineage>
        <taxon>Eukaryota</taxon>
        <taxon>Metazoa</taxon>
        <taxon>Spiralia</taxon>
        <taxon>Lophotrochozoa</taxon>
        <taxon>Mollusca</taxon>
        <taxon>Cephalopoda</taxon>
        <taxon>Coleoidea</taxon>
        <taxon>Octopodiformes</taxon>
        <taxon>Octopoda</taxon>
        <taxon>Incirrata</taxon>
        <taxon>Octopodidae</taxon>
        <taxon>Octopus</taxon>
    </lineage>
</organism>
<feature type="domain" description="GH18" evidence="5">
    <location>
        <begin position="10"/>
        <end position="355"/>
    </location>
</feature>
<dbReference type="Pfam" id="PF00704">
    <property type="entry name" value="Glyco_hydro_18"/>
    <property type="match status" value="1"/>
</dbReference>
<dbReference type="GO" id="GO:0004568">
    <property type="term" value="F:chitinase activity"/>
    <property type="evidence" value="ECO:0007669"/>
    <property type="project" value="TreeGrafter"/>
</dbReference>
<dbReference type="PROSITE" id="PS51910">
    <property type="entry name" value="GH18_2"/>
    <property type="match status" value="1"/>
</dbReference>
<dbReference type="InterPro" id="IPR011583">
    <property type="entry name" value="Chitinase_II/V-like_cat"/>
</dbReference>
<evidence type="ECO:0000259" key="5">
    <source>
        <dbReference type="PROSITE" id="PS51910"/>
    </source>
</evidence>
<evidence type="ECO:0000313" key="6">
    <source>
        <dbReference type="EMBL" id="CAI9721113.1"/>
    </source>
</evidence>
<gene>
    <name evidence="6" type="ORF">OCTVUL_1B003752</name>
</gene>
<dbReference type="SMART" id="SM00636">
    <property type="entry name" value="Glyco_18"/>
    <property type="match status" value="1"/>
</dbReference>
<dbReference type="Gene3D" id="3.10.50.10">
    <property type="match status" value="1"/>
</dbReference>